<comment type="caution">
    <text evidence="2">The sequence shown here is derived from an EMBL/GenBank/DDBJ whole genome shotgun (WGS) entry which is preliminary data.</text>
</comment>
<name>A0ABQ2JF83_9SPHN</name>
<dbReference type="Pfam" id="PF01455">
    <property type="entry name" value="HupF_HypC"/>
    <property type="match status" value="1"/>
</dbReference>
<dbReference type="PANTHER" id="PTHR35177:SF2">
    <property type="entry name" value="HYDROGENASE MATURATION FACTOR HYBG"/>
    <property type="match status" value="1"/>
</dbReference>
<dbReference type="PANTHER" id="PTHR35177">
    <property type="entry name" value="HYDROGENASE MATURATION FACTOR HYBG"/>
    <property type="match status" value="1"/>
</dbReference>
<protein>
    <submittedName>
        <fullName evidence="2">Hydrogenase assembly protein HypC</fullName>
    </submittedName>
</protein>
<dbReference type="InterPro" id="IPR001109">
    <property type="entry name" value="Hydrogenase_HupF/HypC"/>
</dbReference>
<proteinExistence type="inferred from homology"/>
<evidence type="ECO:0000256" key="1">
    <source>
        <dbReference type="ARBA" id="ARBA00006018"/>
    </source>
</evidence>
<accession>A0ABQ2JF83</accession>
<organism evidence="2 3">
    <name type="scientific">Novosphingobium indicum</name>
    <dbReference type="NCBI Taxonomy" id="462949"/>
    <lineage>
        <taxon>Bacteria</taxon>
        <taxon>Pseudomonadati</taxon>
        <taxon>Pseudomonadota</taxon>
        <taxon>Alphaproteobacteria</taxon>
        <taxon>Sphingomonadales</taxon>
        <taxon>Sphingomonadaceae</taxon>
        <taxon>Novosphingobium</taxon>
    </lineage>
</organism>
<sequence>MCLAIPGRILSAFGDDALTRLGRVDFGGVIKEINLAYTPEAEPGDYVLVHVGFALTVIDEAEAQRTLACLQEIAALDATRAEAPL</sequence>
<gene>
    <name evidence="2" type="ORF">GCM10011349_13420</name>
</gene>
<keyword evidence="3" id="KW-1185">Reference proteome</keyword>
<dbReference type="InterPro" id="IPR019812">
    <property type="entry name" value="Hydgase_assmbl_chp_CS"/>
</dbReference>
<dbReference type="NCBIfam" id="TIGR00074">
    <property type="entry name" value="hypC_hupF"/>
    <property type="match status" value="1"/>
</dbReference>
<dbReference type="PRINTS" id="PR00445">
    <property type="entry name" value="HUPFHYPC"/>
</dbReference>
<dbReference type="EMBL" id="BMLK01000005">
    <property type="protein sequence ID" value="GGN46355.1"/>
    <property type="molecule type" value="Genomic_DNA"/>
</dbReference>
<evidence type="ECO:0000313" key="3">
    <source>
        <dbReference type="Proteomes" id="UP000605099"/>
    </source>
</evidence>
<dbReference type="Proteomes" id="UP000605099">
    <property type="component" value="Unassembled WGS sequence"/>
</dbReference>
<reference evidence="3" key="1">
    <citation type="journal article" date="2019" name="Int. J. Syst. Evol. Microbiol.">
        <title>The Global Catalogue of Microorganisms (GCM) 10K type strain sequencing project: providing services to taxonomists for standard genome sequencing and annotation.</title>
        <authorList>
            <consortium name="The Broad Institute Genomics Platform"/>
            <consortium name="The Broad Institute Genome Sequencing Center for Infectious Disease"/>
            <person name="Wu L."/>
            <person name="Ma J."/>
        </authorList>
    </citation>
    <scope>NUCLEOTIDE SEQUENCE [LARGE SCALE GENOMIC DNA]</scope>
    <source>
        <strain evidence="3">CGMCC 1.6784</strain>
    </source>
</reference>
<evidence type="ECO:0000313" key="2">
    <source>
        <dbReference type="EMBL" id="GGN46355.1"/>
    </source>
</evidence>
<dbReference type="RefSeq" id="WP_188818888.1">
    <property type="nucleotide sequence ID" value="NZ_BMLK01000005.1"/>
</dbReference>
<dbReference type="PROSITE" id="PS01097">
    <property type="entry name" value="HUPF_HYPC"/>
    <property type="match status" value="1"/>
</dbReference>
<comment type="similarity">
    <text evidence="1">Belongs to the HupF/HypC family.</text>
</comment>
<dbReference type="SUPFAM" id="SSF159127">
    <property type="entry name" value="HupF/HypC-like"/>
    <property type="match status" value="1"/>
</dbReference>
<dbReference type="Gene3D" id="2.30.30.140">
    <property type="match status" value="1"/>
</dbReference>